<reference evidence="1 3" key="1">
    <citation type="submission" date="2014-04" db="EMBL/GenBank/DDBJ databases">
        <authorList>
            <person name="Bishop-Lilly K.A."/>
            <person name="Broomall S.M."/>
            <person name="Chain P.S."/>
            <person name="Chertkov O."/>
            <person name="Coyne S.R."/>
            <person name="Daligault H.E."/>
            <person name="Davenport K.W."/>
            <person name="Erkkila T."/>
            <person name="Frey K.G."/>
            <person name="Gibbons H.S."/>
            <person name="Gu W."/>
            <person name="Jaissle J."/>
            <person name="Johnson S.L."/>
            <person name="Koroleva G.I."/>
            <person name="Ladner J.T."/>
            <person name="Lo C.-C."/>
            <person name="Minogue T.D."/>
            <person name="Munk C."/>
            <person name="Palacios G.F."/>
            <person name="Redden C.L."/>
            <person name="Rosenzweig C.N."/>
            <person name="Scholz M.B."/>
            <person name="Teshima H."/>
            <person name="Xu Y."/>
        </authorList>
    </citation>
    <scope>NUCLEOTIDE SEQUENCE [LARGE SCALE GENOMIC DNA]</scope>
    <source>
        <strain evidence="1 3">BHP</strain>
    </source>
</reference>
<name>A0A090Z2V2_9BACI</name>
<dbReference type="EMBL" id="JMQC01000007">
    <property type="protein sequence ID" value="KFN04688.1"/>
    <property type="molecule type" value="Genomic_DNA"/>
</dbReference>
<dbReference type="RefSeq" id="WP_042978666.1">
    <property type="nucleotide sequence ID" value="NZ_JMQC01000007.1"/>
</dbReference>
<dbReference type="PATRIC" id="fig|1405.8.peg.69"/>
<organism evidence="1 3">
    <name type="scientific">Bacillus clarus</name>
    <dbReference type="NCBI Taxonomy" id="2338372"/>
    <lineage>
        <taxon>Bacteria</taxon>
        <taxon>Bacillati</taxon>
        <taxon>Bacillota</taxon>
        <taxon>Bacilli</taxon>
        <taxon>Bacillales</taxon>
        <taxon>Bacillaceae</taxon>
        <taxon>Bacillus</taxon>
        <taxon>Bacillus cereus group</taxon>
    </lineage>
</organism>
<dbReference type="Proteomes" id="UP000029389">
    <property type="component" value="Unassembled WGS sequence"/>
</dbReference>
<evidence type="ECO:0000313" key="4">
    <source>
        <dbReference type="Proteomes" id="UP000264294"/>
    </source>
</evidence>
<proteinExistence type="predicted"/>
<accession>A0A090Z2V2</accession>
<evidence type="ECO:0000313" key="3">
    <source>
        <dbReference type="Proteomes" id="UP000029389"/>
    </source>
</evidence>
<reference evidence="2 4" key="2">
    <citation type="submission" date="2018-08" db="EMBL/GenBank/DDBJ databases">
        <title>Bacillus clarus sp. nov. strain PS00077A.</title>
        <authorList>
            <person name="Mendez Acevedo M."/>
            <person name="Carroll L."/>
            <person name="Mukherjee M."/>
            <person name="Wiedmann M."/>
            <person name="Kovac J."/>
        </authorList>
    </citation>
    <scope>NUCLEOTIDE SEQUENCE [LARGE SCALE GENOMIC DNA]</scope>
    <source>
        <strain evidence="2 4">PS00077A</strain>
    </source>
</reference>
<dbReference type="Proteomes" id="UP000264294">
    <property type="component" value="Unassembled WGS sequence"/>
</dbReference>
<evidence type="ECO:0000313" key="2">
    <source>
        <dbReference type="EMBL" id="RFT63901.1"/>
    </source>
</evidence>
<gene>
    <name evidence="2" type="ORF">D0U04_23825</name>
    <name evidence="1" type="ORF">DJ93_5898</name>
</gene>
<dbReference type="EMBL" id="QVOD01000042">
    <property type="protein sequence ID" value="RFT63901.1"/>
    <property type="molecule type" value="Genomic_DNA"/>
</dbReference>
<protein>
    <submittedName>
        <fullName evidence="1">Uncharacterized protein</fullName>
    </submittedName>
</protein>
<dbReference type="AlphaFoldDB" id="A0A090Z2V2"/>
<sequence>MNYQIATHIKVNKGSLSPYEVHVKVLYDDPLFESRIQELVRKYDPVLYTSRRDFLTSWLLKTKWHVSILSLEAERRMDFIRNKDPIETHIKLSPKKFDFQEGLYAFKQRCDAEEVSMKMMNVIEKFLEKESAIYAQI</sequence>
<keyword evidence="4" id="KW-1185">Reference proteome</keyword>
<comment type="caution">
    <text evidence="1">The sequence shown here is derived from an EMBL/GenBank/DDBJ whole genome shotgun (WGS) entry which is preliminary data.</text>
</comment>
<evidence type="ECO:0000313" key="1">
    <source>
        <dbReference type="EMBL" id="KFN04688.1"/>
    </source>
</evidence>